<dbReference type="EMBL" id="VUNA01000009">
    <property type="protein sequence ID" value="MST70840.1"/>
    <property type="molecule type" value="Genomic_DNA"/>
</dbReference>
<name>A0A6N7X5N1_9FIRM</name>
<dbReference type="PANTHER" id="PTHR11364:SF27">
    <property type="entry name" value="SULFURTRANSFERASE"/>
    <property type="match status" value="1"/>
</dbReference>
<feature type="chain" id="PRO_5027007646" evidence="3">
    <location>
        <begin position="36"/>
        <end position="718"/>
    </location>
</feature>
<sequence>MNRAIRSLSAWLLALAMIVSGFSVFGSFGPATANAAVDNSKLVIKVTNQYDQPVKGAEFTFTSGNVKKPVGVASDEHGIIETSTLDQEDWMGPMNLELVAGSPYTILSETITVEFNTNDDNKTIIEYVNDDDYAGEITVKVNDPNAVDPGTQKPETSSTATADEVKAYMSDSDSSTVLMDARSVNAYNGWAIGNAKRGGHLKNAVSFPADAIRNAVTPNKKEGKTIEDYHKQMMDDAGITKDSKIIIYDVNDSDAEYVYNWLKGQGYSEENMKVFNGTDLINSGKAKVVKYKNYDMYVPEDVVKNISDNLTGKSDKYDRNAKHIVNGDDVVILDVSWGDETSDPNTGSGYDAGHIPGAVHVNTDEYETPRVYVKTKPEKYRTEWRLNSDKELIQLAEKKGITLDSCVIISGPEPMATTRMAVILKYLGVENVHVMSNAMTGWNAAGYSMEKGINTNKTTNLGITKPQNPDVIDTISEVRSELKNSKYAVIDTRSKAEWDGKDTGYGYHDLAGRIPGTIYSNCGYGYSSSVFRYRNADKSMRSGEAIKKMWKEDGIDYQNKHMVFFCGSGWRAAETTWEAWLMGYDASLYSDGWIGWSNGGYSYYRDGKTFAMDKKTGKEVNISAIKAAKVSKVKAKAGKKKATVTYGKTTGVTTYKVYYKLKKKGAKYKLAKTTTSRKVTIKKLKSKKTYYVKVRAYKNVNGTNVYTKYSKTVKVRAK</sequence>
<proteinExistence type="predicted"/>
<feature type="domain" description="Rhodanese" evidence="4">
    <location>
        <begin position="483"/>
        <end position="605"/>
    </location>
</feature>
<keyword evidence="3" id="KW-0732">Signal</keyword>
<dbReference type="SMART" id="SM00450">
    <property type="entry name" value="RHOD"/>
    <property type="match status" value="3"/>
</dbReference>
<dbReference type="PROSITE" id="PS50206">
    <property type="entry name" value="RHODANESE_3"/>
    <property type="match status" value="3"/>
</dbReference>
<dbReference type="PANTHER" id="PTHR11364">
    <property type="entry name" value="THIOSULFATE SULFERTANSFERASE"/>
    <property type="match status" value="1"/>
</dbReference>
<dbReference type="AlphaFoldDB" id="A0A6N7X5N1"/>
<dbReference type="Proteomes" id="UP000469424">
    <property type="component" value="Unassembled WGS sequence"/>
</dbReference>
<dbReference type="Pfam" id="PF00581">
    <property type="entry name" value="Rhodanese"/>
    <property type="match status" value="3"/>
</dbReference>
<evidence type="ECO:0000256" key="2">
    <source>
        <dbReference type="ARBA" id="ARBA00022737"/>
    </source>
</evidence>
<gene>
    <name evidence="5" type="ORF">FYJ65_05735</name>
</gene>
<dbReference type="InterPro" id="IPR036873">
    <property type="entry name" value="Rhodanese-like_dom_sf"/>
</dbReference>
<evidence type="ECO:0000256" key="3">
    <source>
        <dbReference type="SAM" id="SignalP"/>
    </source>
</evidence>
<dbReference type="InterPro" id="IPR001763">
    <property type="entry name" value="Rhodanese-like_dom"/>
</dbReference>
<dbReference type="SUPFAM" id="SSF52821">
    <property type="entry name" value="Rhodanese/Cell cycle control phosphatase"/>
    <property type="match status" value="3"/>
</dbReference>
<dbReference type="RefSeq" id="WP_154554402.1">
    <property type="nucleotide sequence ID" value="NZ_VUNA01000009.1"/>
</dbReference>
<feature type="domain" description="Rhodanese" evidence="4">
    <location>
        <begin position="326"/>
        <end position="451"/>
    </location>
</feature>
<dbReference type="InterPro" id="IPR013783">
    <property type="entry name" value="Ig-like_fold"/>
</dbReference>
<evidence type="ECO:0000313" key="5">
    <source>
        <dbReference type="EMBL" id="MST70840.1"/>
    </source>
</evidence>
<dbReference type="GO" id="GO:0004792">
    <property type="term" value="F:thiosulfate-cyanide sulfurtransferase activity"/>
    <property type="evidence" value="ECO:0007669"/>
    <property type="project" value="InterPro"/>
</dbReference>
<dbReference type="Gene3D" id="3.40.250.10">
    <property type="entry name" value="Rhodanese-like domain"/>
    <property type="match status" value="3"/>
</dbReference>
<keyword evidence="1 5" id="KW-0808">Transferase</keyword>
<feature type="domain" description="Rhodanese" evidence="4">
    <location>
        <begin position="172"/>
        <end position="303"/>
    </location>
</feature>
<accession>A0A6N7X5N1</accession>
<evidence type="ECO:0000259" key="4">
    <source>
        <dbReference type="PROSITE" id="PS50206"/>
    </source>
</evidence>
<dbReference type="PROSITE" id="PS00380">
    <property type="entry name" value="RHODANESE_1"/>
    <property type="match status" value="1"/>
</dbReference>
<keyword evidence="6" id="KW-1185">Reference proteome</keyword>
<comment type="caution">
    <text evidence="5">The sequence shown here is derived from an EMBL/GenBank/DDBJ whole genome shotgun (WGS) entry which is preliminary data.</text>
</comment>
<evidence type="ECO:0000256" key="1">
    <source>
        <dbReference type="ARBA" id="ARBA00022679"/>
    </source>
</evidence>
<dbReference type="InterPro" id="IPR001307">
    <property type="entry name" value="Thiosulphate_STrfase_CS"/>
</dbReference>
<dbReference type="Gene3D" id="2.60.40.10">
    <property type="entry name" value="Immunoglobulins"/>
    <property type="match status" value="1"/>
</dbReference>
<feature type="signal peptide" evidence="3">
    <location>
        <begin position="1"/>
        <end position="35"/>
    </location>
</feature>
<organism evidence="5 6">
    <name type="scientific">Mogibacterium kristiansenii</name>
    <dbReference type="NCBI Taxonomy" id="2606708"/>
    <lineage>
        <taxon>Bacteria</taxon>
        <taxon>Bacillati</taxon>
        <taxon>Bacillota</taxon>
        <taxon>Clostridia</taxon>
        <taxon>Peptostreptococcales</taxon>
        <taxon>Anaerovoracaceae</taxon>
        <taxon>Mogibacterium</taxon>
    </lineage>
</organism>
<dbReference type="InterPro" id="IPR036116">
    <property type="entry name" value="FN3_sf"/>
</dbReference>
<evidence type="ECO:0000313" key="6">
    <source>
        <dbReference type="Proteomes" id="UP000469424"/>
    </source>
</evidence>
<dbReference type="SUPFAM" id="SSF49265">
    <property type="entry name" value="Fibronectin type III"/>
    <property type="match status" value="1"/>
</dbReference>
<dbReference type="InterPro" id="IPR045078">
    <property type="entry name" value="TST/MPST-like"/>
</dbReference>
<reference evidence="5 6" key="1">
    <citation type="submission" date="2019-08" db="EMBL/GenBank/DDBJ databases">
        <title>In-depth cultivation of the pig gut microbiome towards novel bacterial diversity and tailored functional studies.</title>
        <authorList>
            <person name="Wylensek D."/>
            <person name="Hitch T.C.A."/>
            <person name="Clavel T."/>
        </authorList>
    </citation>
    <scope>NUCLEOTIDE SEQUENCE [LARGE SCALE GENOMIC DNA]</scope>
    <source>
        <strain evidence="5 6">WCA-MUC-591-APC-4B</strain>
    </source>
</reference>
<keyword evidence="2" id="KW-0677">Repeat</keyword>
<protein>
    <submittedName>
        <fullName evidence="5">Sulfurtransferase</fullName>
    </submittedName>
</protein>